<dbReference type="GO" id="GO:0003856">
    <property type="term" value="F:3-dehydroquinate synthase activity"/>
    <property type="evidence" value="ECO:0007669"/>
    <property type="project" value="TreeGrafter"/>
</dbReference>
<feature type="transmembrane region" description="Helical" evidence="7">
    <location>
        <begin position="85"/>
        <end position="105"/>
    </location>
</feature>
<dbReference type="InterPro" id="IPR056179">
    <property type="entry name" value="DHQS_C"/>
</dbReference>
<keyword evidence="6" id="KW-0170">Cobalt</keyword>
<keyword evidence="7" id="KW-1133">Transmembrane helix</keyword>
<dbReference type="Pfam" id="PF01761">
    <property type="entry name" value="DHQ_synthase"/>
    <property type="match status" value="1"/>
</dbReference>
<feature type="transmembrane region" description="Helical" evidence="7">
    <location>
        <begin position="16"/>
        <end position="35"/>
    </location>
</feature>
<dbReference type="GO" id="GO:0009073">
    <property type="term" value="P:aromatic amino acid family biosynthetic process"/>
    <property type="evidence" value="ECO:0007669"/>
    <property type="project" value="InterPro"/>
</dbReference>
<dbReference type="Gene3D" id="1.20.1090.10">
    <property type="entry name" value="Dehydroquinate synthase-like - alpha domain"/>
    <property type="match status" value="1"/>
</dbReference>
<evidence type="ECO:0000256" key="5">
    <source>
        <dbReference type="ARBA" id="ARBA00023239"/>
    </source>
</evidence>
<keyword evidence="5 10" id="KW-0456">Lyase</keyword>
<comment type="cofactor">
    <cofactor evidence="1">
        <name>NAD(+)</name>
        <dbReference type="ChEBI" id="CHEBI:57540"/>
    </cofactor>
</comment>
<evidence type="ECO:0000313" key="10">
    <source>
        <dbReference type="EMBL" id="XBT18446.1"/>
    </source>
</evidence>
<gene>
    <name evidence="10" type="ORF">ABNO50_00420</name>
</gene>
<dbReference type="SUPFAM" id="SSF56796">
    <property type="entry name" value="Dehydroquinate synthase-like"/>
    <property type="match status" value="1"/>
</dbReference>
<evidence type="ECO:0000256" key="4">
    <source>
        <dbReference type="ARBA" id="ARBA00023027"/>
    </source>
</evidence>
<dbReference type="InterPro" id="IPR030960">
    <property type="entry name" value="DHQS/DOIS_N"/>
</dbReference>
<feature type="domain" description="3-dehydroquinate synthase N-terminal" evidence="8">
    <location>
        <begin position="54"/>
        <end position="166"/>
    </location>
</feature>
<dbReference type="PANTHER" id="PTHR43622:SF1">
    <property type="entry name" value="3-DEHYDROQUINATE SYNTHASE"/>
    <property type="match status" value="1"/>
</dbReference>
<evidence type="ECO:0000259" key="9">
    <source>
        <dbReference type="Pfam" id="PF24621"/>
    </source>
</evidence>
<dbReference type="AlphaFoldDB" id="A0AAU7QRT2"/>
<dbReference type="CDD" id="cd08195">
    <property type="entry name" value="DHQS"/>
    <property type="match status" value="1"/>
</dbReference>
<proteinExistence type="predicted"/>
<evidence type="ECO:0000256" key="2">
    <source>
        <dbReference type="ARBA" id="ARBA00001941"/>
    </source>
</evidence>
<dbReference type="EC" id="4.2.3.-" evidence="10"/>
<dbReference type="InterPro" id="IPR050071">
    <property type="entry name" value="Dehydroquinate_synthase"/>
</dbReference>
<evidence type="ECO:0000256" key="7">
    <source>
        <dbReference type="SAM" id="Phobius"/>
    </source>
</evidence>
<dbReference type="Pfam" id="PF24621">
    <property type="entry name" value="DHQS_C"/>
    <property type="match status" value="1"/>
</dbReference>
<dbReference type="GO" id="GO:0046872">
    <property type="term" value="F:metal ion binding"/>
    <property type="evidence" value="ECO:0007669"/>
    <property type="project" value="UniProtKB-KW"/>
</dbReference>
<dbReference type="PIRSF" id="PIRSF001455">
    <property type="entry name" value="DHQ_synth"/>
    <property type="match status" value="1"/>
</dbReference>
<evidence type="ECO:0000256" key="3">
    <source>
        <dbReference type="ARBA" id="ARBA00022723"/>
    </source>
</evidence>
<keyword evidence="3" id="KW-0479">Metal-binding</keyword>
<accession>A0AAU7QRT2</accession>
<dbReference type="PANTHER" id="PTHR43622">
    <property type="entry name" value="3-DEHYDROQUINATE SYNTHASE"/>
    <property type="match status" value="1"/>
</dbReference>
<feature type="domain" description="3-dehydroquinate synthase C-terminal" evidence="9">
    <location>
        <begin position="168"/>
        <end position="315"/>
    </location>
</feature>
<sequence length="350" mass="41950">MIIINNYKLFNFFLKYYYKYNIILLIDVYIYKYYIKYILNNIYNKYIYKYIYILKIKNSEKYKNIYTCIKIINKLNKKKINKKSLLINIGGGVISDLGGFIASIYKRGIYNFNIPTTLLSMIDASIGGKNGINLSFLKNEIGTFYKPKIIFINNIFLSTLNKKNIISGIAEIIKYGLIFNYKLLLLIINNYKFNFNNNKWKKIIKLSIKIKLKIIKKDYKDNNVRKILNYGHTIGHAIETFFLIKNINLLHGESIALGFIYESYISYKKKFLSKTKYIYIKNIILKIYKYLYKYIYIIKKNYYIIINYMYNDKKNFNKKINFNILKNINQCIYNIVLNKKIIKKTLYINI</sequence>
<evidence type="ECO:0000256" key="6">
    <source>
        <dbReference type="ARBA" id="ARBA00023285"/>
    </source>
</evidence>
<keyword evidence="7" id="KW-0472">Membrane</keyword>
<dbReference type="EMBL" id="CP157894">
    <property type="protein sequence ID" value="XBT18446.1"/>
    <property type="molecule type" value="Genomic_DNA"/>
</dbReference>
<keyword evidence="7" id="KW-0812">Transmembrane</keyword>
<comment type="cofactor">
    <cofactor evidence="2">
        <name>Co(2+)</name>
        <dbReference type="ChEBI" id="CHEBI:48828"/>
    </cofactor>
</comment>
<dbReference type="Gene3D" id="3.40.50.1970">
    <property type="match status" value="1"/>
</dbReference>
<evidence type="ECO:0000256" key="1">
    <source>
        <dbReference type="ARBA" id="ARBA00001911"/>
    </source>
</evidence>
<protein>
    <submittedName>
        <fullName evidence="10">3-dehydroquinate synthase family protein</fullName>
        <ecNumber evidence="10">4.2.3.-</ecNumber>
    </submittedName>
</protein>
<dbReference type="InterPro" id="IPR030963">
    <property type="entry name" value="DHQ_synth_fam"/>
</dbReference>
<organism evidence="10">
    <name type="scientific">Candidatus Shikimatogenerans sp. Tduv</name>
    <dbReference type="NCBI Taxonomy" id="3158567"/>
    <lineage>
        <taxon>Bacteria</taxon>
        <taxon>Pseudomonadati</taxon>
        <taxon>Bacteroidota</taxon>
        <taxon>Flavobacteriia</taxon>
        <taxon>Flavobacteriales</taxon>
        <taxon>Candidatus Shikimatogenerans</taxon>
    </lineage>
</organism>
<keyword evidence="4" id="KW-0520">NAD</keyword>
<name>A0AAU7QRT2_9FLAO</name>
<reference evidence="10" key="1">
    <citation type="submission" date="2024-06" db="EMBL/GenBank/DDBJ databases">
        <title>Diversity, functionality, and evolutionary history of bacterial symbionts in false click beetles (Coleoptera, Throscidae).</title>
        <authorList>
            <person name="Wierz J.C."/>
            <person name="Malm H."/>
            <person name="Kaltenpoth M."/>
            <person name="Engl T."/>
        </authorList>
    </citation>
    <scope>NUCLEOTIDE SEQUENCE</scope>
    <source>
        <strain evidence="10">Tduv</strain>
    </source>
</reference>
<evidence type="ECO:0000259" key="8">
    <source>
        <dbReference type="Pfam" id="PF01761"/>
    </source>
</evidence>